<name>A0AAW6M6V0_9BACE</name>
<protein>
    <submittedName>
        <fullName evidence="1">T9SS C-terminal target domain-containing protein</fullName>
    </submittedName>
</protein>
<dbReference type="Proteomes" id="UP001221924">
    <property type="component" value="Unassembled WGS sequence"/>
</dbReference>
<evidence type="ECO:0000313" key="2">
    <source>
        <dbReference type="Proteomes" id="UP001221924"/>
    </source>
</evidence>
<accession>A0AAW6M6V0</accession>
<dbReference type="AlphaFoldDB" id="A0AAW6M6V0"/>
<sequence length="90" mass="10379">MNDSKKYFLETGEVQFHSIEFTANTEREIYFVEVSVEDENGKEQTFSRTSLAILPPHEFKATPDENIMGLSAYWAIPDSMSLKRLLNRMG</sequence>
<gene>
    <name evidence="1" type="ORF">PZH42_28000</name>
</gene>
<feature type="non-terminal residue" evidence="1">
    <location>
        <position position="90"/>
    </location>
</feature>
<reference evidence="1" key="1">
    <citation type="submission" date="2023-03" db="EMBL/GenBank/DDBJ databases">
        <title>DFI Biobank Strains.</title>
        <authorList>
            <person name="Mostad J."/>
            <person name="Paddock L."/>
            <person name="Medina S."/>
            <person name="Waligurski E."/>
            <person name="Barat B."/>
            <person name="Smith R."/>
            <person name="Burgo V."/>
            <person name="Metcalfe C."/>
            <person name="Woodson C."/>
            <person name="Sundararajan A."/>
            <person name="Ramaswamy R."/>
            <person name="Lin H."/>
            <person name="Pamer E.G."/>
        </authorList>
    </citation>
    <scope>NUCLEOTIDE SEQUENCE</scope>
    <source>
        <strain evidence="1">DFI.9.5</strain>
    </source>
</reference>
<dbReference type="EMBL" id="JARFID010000409">
    <property type="protein sequence ID" value="MDE8697889.1"/>
    <property type="molecule type" value="Genomic_DNA"/>
</dbReference>
<evidence type="ECO:0000313" key="1">
    <source>
        <dbReference type="EMBL" id="MDE8697889.1"/>
    </source>
</evidence>
<comment type="caution">
    <text evidence="1">The sequence shown here is derived from an EMBL/GenBank/DDBJ whole genome shotgun (WGS) entry which is preliminary data.</text>
</comment>
<proteinExistence type="predicted"/>
<organism evidence="1 2">
    <name type="scientific">Bacteroides cellulosilyticus</name>
    <dbReference type="NCBI Taxonomy" id="246787"/>
    <lineage>
        <taxon>Bacteria</taxon>
        <taxon>Pseudomonadati</taxon>
        <taxon>Bacteroidota</taxon>
        <taxon>Bacteroidia</taxon>
        <taxon>Bacteroidales</taxon>
        <taxon>Bacteroidaceae</taxon>
        <taxon>Bacteroides</taxon>
    </lineage>
</organism>